<dbReference type="AlphaFoldDB" id="A0A7T8BCC2"/>
<accession>A0A7T8BCC2</accession>
<dbReference type="RefSeq" id="WP_215627402.1">
    <property type="nucleotide sequence ID" value="NZ_CP067089.2"/>
</dbReference>
<name>A0A7T8BCC2_9SPIR</name>
<sequence>MIRTNAEITGIITGDSRIFGADATFNYLALKHDPSVQIYANNAVDGSIPDQIIEPMVPYSHDRLFTGSDIRNRVFPWSINIHRGRGWQQKRTFYKNRIGYIGNKADEDGNVDDTIQVRFAPRNISLITIQTDCDRIIHDAVITSFNGDIKTNEYELKDNQSDTLLIPWKGRKASIISITITKGTPGKRIWLITFSPTKVEHYTEDDIIEIKHEIKKAQNKEGSIGRLYIQSLSMSLFNNKERPFDFMNTKSDLYNSLRKGVEISVDLPLKGTSFKKELGVFYTTSWEVSEDTATAAVKAVDYLGTIKDNEINELIIDNTNVMDCFLTLANRLGLFENKIDQSLEKIALAKYALQGKAGDLLNNLCELSQSVCFMNARGNGITVRKIPSIRGTSRYPLRYLTSGDYSKSTKNKMGDVNPNIIRTEYTIEEYQTNEVIVEKEVFMYKDFSGTPFPEEYKNKGIFERPVGAGTEPSVLKIFKIPEHYIHTEITDPFTPGTLEYEITEYDGEYPEEEKRNTVEVRVWIFNKPEEEDAQFTIAVIGKSSYEDMLLENFTQKIEKRPNDYVDPDLSKEDPFERNKANKPQEFEVKLSGKYSISYIIPGNLKKELFDFVITKTGTGCLVKVWNYSVLEQEFAVSIYGKRIIESKDNRVILLKDDDAIALEGEITKSINLKGIASDEIANQLARSTARYYKTFKNSFSVDPWADPRFEINDLIALESPRGYGYTQGIIEEVNTTYKGFLEQKIKLLESNKHNRDCRLFGELVLNDRPVMPAIQEGYV</sequence>
<evidence type="ECO:0000313" key="2">
    <source>
        <dbReference type="Proteomes" id="UP000595917"/>
    </source>
</evidence>
<organism evidence="1 2">
    <name type="scientific">Breznakiella homolactica</name>
    <dbReference type="NCBI Taxonomy" id="2798577"/>
    <lineage>
        <taxon>Bacteria</taxon>
        <taxon>Pseudomonadati</taxon>
        <taxon>Spirochaetota</taxon>
        <taxon>Spirochaetia</taxon>
        <taxon>Spirochaetales</taxon>
        <taxon>Breznakiellaceae</taxon>
        <taxon>Breznakiella</taxon>
    </lineage>
</organism>
<gene>
    <name evidence="1" type="ORF">JFL75_04045</name>
</gene>
<proteinExistence type="predicted"/>
<evidence type="ECO:0000313" key="1">
    <source>
        <dbReference type="EMBL" id="QQO10098.1"/>
    </source>
</evidence>
<dbReference type="KEGG" id="bhc:JFL75_04045"/>
<protein>
    <submittedName>
        <fullName evidence="1">Uncharacterized protein</fullName>
    </submittedName>
</protein>
<dbReference type="EMBL" id="CP067089">
    <property type="protein sequence ID" value="QQO10098.1"/>
    <property type="molecule type" value="Genomic_DNA"/>
</dbReference>
<keyword evidence="2" id="KW-1185">Reference proteome</keyword>
<dbReference type="Proteomes" id="UP000595917">
    <property type="component" value="Chromosome"/>
</dbReference>
<reference evidence="1" key="1">
    <citation type="submission" date="2021-01" db="EMBL/GenBank/DDBJ databases">
        <title>Description of Breznakiella homolactica.</title>
        <authorList>
            <person name="Song Y."/>
            <person name="Brune A."/>
        </authorList>
    </citation>
    <scope>NUCLEOTIDE SEQUENCE</scope>
    <source>
        <strain evidence="1">RmG30</strain>
    </source>
</reference>